<feature type="region of interest" description="Disordered" evidence="5">
    <location>
        <begin position="233"/>
        <end position="265"/>
    </location>
</feature>
<reference evidence="8 9" key="1">
    <citation type="submission" date="2016-10" db="EMBL/GenBank/DDBJ databases">
        <authorList>
            <person name="de Groot N.N."/>
        </authorList>
    </citation>
    <scope>NUCLEOTIDE SEQUENCE [LARGE SCALE GENOMIC DNA]</scope>
    <source>
        <strain evidence="8 9">CGMCC 4.3510</strain>
    </source>
</reference>
<keyword evidence="6" id="KW-0812">Transmembrane</keyword>
<accession>A0A1I2JVW7</accession>
<dbReference type="InterPro" id="IPR001647">
    <property type="entry name" value="HTH_TetR"/>
</dbReference>
<dbReference type="SUPFAM" id="SSF46689">
    <property type="entry name" value="Homeodomain-like"/>
    <property type="match status" value="1"/>
</dbReference>
<dbReference type="GO" id="GO:0000976">
    <property type="term" value="F:transcription cis-regulatory region binding"/>
    <property type="evidence" value="ECO:0007669"/>
    <property type="project" value="TreeGrafter"/>
</dbReference>
<dbReference type="OrthoDB" id="3210322at2"/>
<evidence type="ECO:0000256" key="6">
    <source>
        <dbReference type="SAM" id="Phobius"/>
    </source>
</evidence>
<dbReference type="RefSeq" id="WP_093716285.1">
    <property type="nucleotide sequence ID" value="NZ_FONG01000019.1"/>
</dbReference>
<evidence type="ECO:0000256" key="3">
    <source>
        <dbReference type="ARBA" id="ARBA00023163"/>
    </source>
</evidence>
<keyword evidence="9" id="KW-1185">Reference proteome</keyword>
<keyword evidence="3" id="KW-0804">Transcription</keyword>
<dbReference type="InterPro" id="IPR009057">
    <property type="entry name" value="Homeodomain-like_sf"/>
</dbReference>
<evidence type="ECO:0000256" key="4">
    <source>
        <dbReference type="PROSITE-ProRule" id="PRU00335"/>
    </source>
</evidence>
<feature type="domain" description="HTH tetR-type" evidence="7">
    <location>
        <begin position="13"/>
        <end position="73"/>
    </location>
</feature>
<dbReference type="InterPro" id="IPR050109">
    <property type="entry name" value="HTH-type_TetR-like_transc_reg"/>
</dbReference>
<dbReference type="Gene3D" id="1.10.357.10">
    <property type="entry name" value="Tetracycline Repressor, domain 2"/>
    <property type="match status" value="1"/>
</dbReference>
<dbReference type="InterPro" id="IPR025996">
    <property type="entry name" value="MT1864/Rv1816-like_C"/>
</dbReference>
<dbReference type="GO" id="GO:0003700">
    <property type="term" value="F:DNA-binding transcription factor activity"/>
    <property type="evidence" value="ECO:0007669"/>
    <property type="project" value="TreeGrafter"/>
</dbReference>
<sequence>MSVIKGARERARIEVTAAIKQEASKQLAAEGAARLSLRAVARELGMVSSALYRYFPSRDELLTALIIDAYDAIGAAAEQALAGTDGEPPADRWVAVCRAVGAWAVAHPHEYALIYGSPVPGYTAPDDTVGPASRAAFALITIVRDAHRDGLLQPPPGRPLAAPVRADAARLAAEIAPELPIPTIAAIVAVWAQLFGVISFEVFGQFNRMIDARREFLDQAAAGLALQIGLGAAESPAEDTPEGTIAATPEDATTTIPAPDGVLRS</sequence>
<proteinExistence type="predicted"/>
<evidence type="ECO:0000313" key="8">
    <source>
        <dbReference type="EMBL" id="SFF56941.1"/>
    </source>
</evidence>
<organism evidence="8 9">
    <name type="scientific">Actinacidiphila alni</name>
    <dbReference type="NCBI Taxonomy" id="380248"/>
    <lineage>
        <taxon>Bacteria</taxon>
        <taxon>Bacillati</taxon>
        <taxon>Actinomycetota</taxon>
        <taxon>Actinomycetes</taxon>
        <taxon>Kitasatosporales</taxon>
        <taxon>Streptomycetaceae</taxon>
        <taxon>Actinacidiphila</taxon>
    </lineage>
</organism>
<dbReference type="EMBL" id="FONG01000019">
    <property type="protein sequence ID" value="SFF56941.1"/>
    <property type="molecule type" value="Genomic_DNA"/>
</dbReference>
<dbReference type="PANTHER" id="PTHR30055:SF243">
    <property type="entry name" value="HTH-TYPE TRANSCRIPTIONAL REGULATOR RV1816"/>
    <property type="match status" value="1"/>
</dbReference>
<dbReference type="Pfam" id="PF13305">
    <property type="entry name" value="TetR_C_33"/>
    <property type="match status" value="1"/>
</dbReference>
<keyword evidence="2 4" id="KW-0238">DNA-binding</keyword>
<feature type="transmembrane region" description="Helical" evidence="6">
    <location>
        <begin position="184"/>
        <end position="204"/>
    </location>
</feature>
<dbReference type="PANTHER" id="PTHR30055">
    <property type="entry name" value="HTH-TYPE TRANSCRIPTIONAL REGULATOR RUTR"/>
    <property type="match status" value="1"/>
</dbReference>
<evidence type="ECO:0000256" key="5">
    <source>
        <dbReference type="SAM" id="MobiDB-lite"/>
    </source>
</evidence>
<evidence type="ECO:0000256" key="2">
    <source>
        <dbReference type="ARBA" id="ARBA00023125"/>
    </source>
</evidence>
<keyword evidence="6" id="KW-0472">Membrane</keyword>
<evidence type="ECO:0000259" key="7">
    <source>
        <dbReference type="PROSITE" id="PS50977"/>
    </source>
</evidence>
<gene>
    <name evidence="8" type="ORF">SAMN05216251_11992</name>
</gene>
<name>A0A1I2JVW7_9ACTN</name>
<dbReference type="SUPFAM" id="SSF48498">
    <property type="entry name" value="Tetracyclin repressor-like, C-terminal domain"/>
    <property type="match status" value="1"/>
</dbReference>
<dbReference type="Proteomes" id="UP000199323">
    <property type="component" value="Unassembled WGS sequence"/>
</dbReference>
<dbReference type="STRING" id="380248.SAMN05216251_11992"/>
<protein>
    <submittedName>
        <fullName evidence="8">Transcriptional regulator, TetR family</fullName>
    </submittedName>
</protein>
<dbReference type="PROSITE" id="PS50977">
    <property type="entry name" value="HTH_TETR_2"/>
    <property type="match status" value="1"/>
</dbReference>
<feature type="DNA-binding region" description="H-T-H motif" evidence="4">
    <location>
        <begin position="36"/>
        <end position="55"/>
    </location>
</feature>
<keyword evidence="1" id="KW-0805">Transcription regulation</keyword>
<keyword evidence="6" id="KW-1133">Transmembrane helix</keyword>
<dbReference type="InterPro" id="IPR036271">
    <property type="entry name" value="Tet_transcr_reg_TetR-rel_C_sf"/>
</dbReference>
<evidence type="ECO:0000313" key="9">
    <source>
        <dbReference type="Proteomes" id="UP000199323"/>
    </source>
</evidence>
<dbReference type="AlphaFoldDB" id="A0A1I2JVW7"/>
<dbReference type="Pfam" id="PF00440">
    <property type="entry name" value="TetR_N"/>
    <property type="match status" value="1"/>
</dbReference>
<evidence type="ECO:0000256" key="1">
    <source>
        <dbReference type="ARBA" id="ARBA00023015"/>
    </source>
</evidence>